<evidence type="ECO:0000313" key="31">
    <source>
        <dbReference type="Proteomes" id="UP000307790"/>
    </source>
</evidence>
<keyword evidence="17" id="KW-0511">Multifunctional enzyme</keyword>
<feature type="compositionally biased region" description="Basic residues" evidence="25">
    <location>
        <begin position="16"/>
        <end position="28"/>
    </location>
</feature>
<dbReference type="GO" id="GO:0009002">
    <property type="term" value="F:serine-type D-Ala-D-Ala carboxypeptidase activity"/>
    <property type="evidence" value="ECO:0007669"/>
    <property type="project" value="UniProtKB-EC"/>
</dbReference>
<dbReference type="SUPFAM" id="SSF53955">
    <property type="entry name" value="Lysozyme-like"/>
    <property type="match status" value="1"/>
</dbReference>
<keyword evidence="14 23" id="KW-0573">Peptidoglycan synthesis</keyword>
<keyword evidence="26" id="KW-1133">Transmembrane helix</keyword>
<evidence type="ECO:0000256" key="12">
    <source>
        <dbReference type="ARBA" id="ARBA00022801"/>
    </source>
</evidence>
<dbReference type="Gene3D" id="3.30.2060.10">
    <property type="entry name" value="Penicillin-binding protein 1b domain"/>
    <property type="match status" value="1"/>
</dbReference>
<comment type="pathway">
    <text evidence="3 23">Cell wall biogenesis; peptidoglycan biosynthesis.</text>
</comment>
<dbReference type="Gene3D" id="1.20.5.100">
    <property type="entry name" value="Cytochrome c1, transmembrane anchor, C-terminal"/>
    <property type="match status" value="1"/>
</dbReference>
<dbReference type="PIRSF" id="PIRSF002799">
    <property type="entry name" value="PBP_1b"/>
    <property type="match status" value="1"/>
</dbReference>
<sequence length="803" mass="90165">MPGQPLKLRNECKMNAKTKAKNNKKNTSKAKSQAEPKTHGKTLTRYLMTTGLKLAFVVLIVFVFYGIYLDGKVRHKFEGQRWQVPAQVYGAVPTLTLEQSVNFDNIELQLLQLNYSRVSRVDEPGEFTRKGPRLIIYRREFDFGLGLEAAAKIEIEQKAGEVYRLSFNDHETYKIQLEPILLERILSSQGEDRVFVPLEQIPQSMVETLLFVEDKDFYHHHGLSFTGIARAFWQNLKAGARVQGGSTLTQQLAKNMYLNRAKTLWRKINEALIAVILELRYSKDQILEAYVNEVYLGQHYGNGIYGMGLAANFYFGKPLSLLTEEQVALLVGIVKGPSYYDPWKHPERALERRDLVLRVMFENHLLDRETYQQGIESSLDIRPNRRFAQRSFPAYSQQVRRELKQFGATQALQSGLRIFTGFDFVKQLNAERTVLNQLDVLEQRQGVDDLQVSMIITNVSDASIAAIVGDRNVKYSGFNRALDAKRPIGSLIKPAVYVSALERFEQYNLATPLADEPLTLQNEQGQVWQPKNYDGKYRQKVSLIQGLTQSLNIPTVNLGMTLGLDSVADTLNALGYEASVPRNPSTLLGSISMSPLQVSQWYSTIANNGMYNKSRAITAIYTGGGKVVWQQSQVADQRLSLQGAYLIDYALKNVAKEGTAKRLGWQFPKLALAGKTGTSNDLRDSWFVGYDQGTLVTTWIGRDDNKSMGLTGSSGALTLYSEFIAAQGGESRFDLLPEGVEMTNFELATGNAVTNECMAMVRYPAVRDGLFHSKKCLQPKPKKKSWFERLFGGSSDTSTGGGN</sequence>
<evidence type="ECO:0000256" key="5">
    <source>
        <dbReference type="ARBA" id="ARBA00007739"/>
    </source>
</evidence>
<evidence type="ECO:0000256" key="25">
    <source>
        <dbReference type="SAM" id="MobiDB-lite"/>
    </source>
</evidence>
<dbReference type="GO" id="GO:0009252">
    <property type="term" value="P:peptidoglycan biosynthetic process"/>
    <property type="evidence" value="ECO:0007669"/>
    <property type="project" value="UniProtKB-UniRule"/>
</dbReference>
<evidence type="ECO:0000256" key="23">
    <source>
        <dbReference type="PIRNR" id="PIRNR002799"/>
    </source>
</evidence>
<evidence type="ECO:0000259" key="28">
    <source>
        <dbReference type="Pfam" id="PF00912"/>
    </source>
</evidence>
<feature type="domain" description="Glycosyl transferase family 51" evidence="28">
    <location>
        <begin position="189"/>
        <end position="360"/>
    </location>
</feature>
<gene>
    <name evidence="30" type="primary">mrcB</name>
    <name evidence="30" type="ORF">FE810_11755</name>
</gene>
<dbReference type="GO" id="GO:0009274">
    <property type="term" value="C:peptidoglycan-based cell wall"/>
    <property type="evidence" value="ECO:0007669"/>
    <property type="project" value="UniProtKB-UniRule"/>
</dbReference>
<dbReference type="InterPro" id="IPR001264">
    <property type="entry name" value="Glyco_trans_51"/>
</dbReference>
<comment type="caution">
    <text evidence="30">The sequence shown here is derived from an EMBL/GenBank/DDBJ whole genome shotgun (WGS) entry which is preliminary data.</text>
</comment>
<dbReference type="NCBIfam" id="TIGR02071">
    <property type="entry name" value="PBP_1b"/>
    <property type="match status" value="1"/>
</dbReference>
<dbReference type="GO" id="GO:0005886">
    <property type="term" value="C:plasma membrane"/>
    <property type="evidence" value="ECO:0007669"/>
    <property type="project" value="UniProtKB-SubCell"/>
</dbReference>
<dbReference type="InterPro" id="IPR050396">
    <property type="entry name" value="Glycosyltr_51/Transpeptidase"/>
</dbReference>
<feature type="domain" description="Bifunctional transglycosylase second" evidence="29">
    <location>
        <begin position="98"/>
        <end position="166"/>
    </location>
</feature>
<evidence type="ECO:0000256" key="13">
    <source>
        <dbReference type="ARBA" id="ARBA00022960"/>
    </source>
</evidence>
<comment type="similarity">
    <text evidence="4 23">In the C-terminal section; belongs to the transpeptidase family.</text>
</comment>
<keyword evidence="10 23" id="KW-0328">Glycosyltransferase</keyword>
<keyword evidence="26" id="KW-0812">Transmembrane</keyword>
<dbReference type="GO" id="GO:0071555">
    <property type="term" value="P:cell wall organization"/>
    <property type="evidence" value="ECO:0007669"/>
    <property type="project" value="UniProtKB-UniRule"/>
</dbReference>
<evidence type="ECO:0000256" key="3">
    <source>
        <dbReference type="ARBA" id="ARBA00004752"/>
    </source>
</evidence>
<dbReference type="OrthoDB" id="9766909at2"/>
<dbReference type="GO" id="GO:0008360">
    <property type="term" value="P:regulation of cell shape"/>
    <property type="evidence" value="ECO:0007669"/>
    <property type="project" value="UniProtKB-UniRule"/>
</dbReference>
<evidence type="ECO:0000256" key="1">
    <source>
        <dbReference type="ARBA" id="ARBA00002624"/>
    </source>
</evidence>
<dbReference type="Pfam" id="PF00912">
    <property type="entry name" value="Transgly"/>
    <property type="match status" value="1"/>
</dbReference>
<evidence type="ECO:0000259" key="29">
    <source>
        <dbReference type="Pfam" id="PF14814"/>
    </source>
</evidence>
<name>A0A5R9IFJ4_9GAMM</name>
<dbReference type="Pfam" id="PF00905">
    <property type="entry name" value="Transpeptidase"/>
    <property type="match status" value="1"/>
</dbReference>
<dbReference type="GO" id="GO:0006508">
    <property type="term" value="P:proteolysis"/>
    <property type="evidence" value="ECO:0007669"/>
    <property type="project" value="UniProtKB-KW"/>
</dbReference>
<dbReference type="InterPro" id="IPR011813">
    <property type="entry name" value="PBP_1b"/>
</dbReference>
<dbReference type="Gene3D" id="3.40.710.10">
    <property type="entry name" value="DD-peptidase/beta-lactamase superfamily"/>
    <property type="match status" value="1"/>
</dbReference>
<reference evidence="30 31" key="1">
    <citation type="submission" date="2019-05" db="EMBL/GenBank/DDBJ databases">
        <title>Genome sequences of Thalassotalea litorea 1K03283.</title>
        <authorList>
            <person name="Zhang D."/>
        </authorList>
    </citation>
    <scope>NUCLEOTIDE SEQUENCE [LARGE SCALE GENOMIC DNA]</scope>
    <source>
        <strain evidence="30 31">MCCC 1K03283</strain>
    </source>
</reference>
<dbReference type="InterPro" id="IPR001460">
    <property type="entry name" value="PCN-bd_Tpept"/>
</dbReference>
<keyword evidence="9" id="KW-0645">Protease</keyword>
<keyword evidence="8" id="KW-0121">Carboxypeptidase</keyword>
<dbReference type="GO" id="GO:0008955">
    <property type="term" value="F:peptidoglycan glycosyltransferase activity"/>
    <property type="evidence" value="ECO:0007669"/>
    <property type="project" value="UniProtKB-UniRule"/>
</dbReference>
<evidence type="ECO:0000256" key="20">
    <source>
        <dbReference type="ARBA" id="ARBA00034000"/>
    </source>
</evidence>
<evidence type="ECO:0000256" key="24">
    <source>
        <dbReference type="PIRSR" id="PIRSR002799-1"/>
    </source>
</evidence>
<evidence type="ECO:0000256" key="9">
    <source>
        <dbReference type="ARBA" id="ARBA00022670"/>
    </source>
</evidence>
<evidence type="ECO:0000256" key="15">
    <source>
        <dbReference type="ARBA" id="ARBA00023136"/>
    </source>
</evidence>
<evidence type="ECO:0000256" key="2">
    <source>
        <dbReference type="ARBA" id="ARBA00004236"/>
    </source>
</evidence>
<evidence type="ECO:0000256" key="22">
    <source>
        <dbReference type="NCBIfam" id="TIGR02071"/>
    </source>
</evidence>
<dbReference type="GO" id="GO:0046677">
    <property type="term" value="P:response to antibiotic"/>
    <property type="evidence" value="ECO:0007669"/>
    <property type="project" value="UniProtKB-UniRule"/>
</dbReference>
<dbReference type="GO" id="GO:0008658">
    <property type="term" value="F:penicillin binding"/>
    <property type="evidence" value="ECO:0007669"/>
    <property type="project" value="UniProtKB-UniRule"/>
</dbReference>
<dbReference type="PANTHER" id="PTHR32282">
    <property type="entry name" value="BINDING PROTEIN TRANSPEPTIDASE, PUTATIVE-RELATED"/>
    <property type="match status" value="1"/>
</dbReference>
<dbReference type="FunFam" id="1.10.3810.10:FF:000001">
    <property type="entry name" value="Penicillin-binding protein 1A"/>
    <property type="match status" value="1"/>
</dbReference>
<protein>
    <recommendedName>
        <fullName evidence="6 22">Penicillin-binding protein 1B</fullName>
        <shortName evidence="23">PBP-1b</shortName>
        <shortName evidence="23">PBP1b</shortName>
    </recommendedName>
    <alternativeName>
        <fullName evidence="19 23">Murein polymerase</fullName>
    </alternativeName>
</protein>
<evidence type="ECO:0000256" key="26">
    <source>
        <dbReference type="SAM" id="Phobius"/>
    </source>
</evidence>
<dbReference type="AlphaFoldDB" id="A0A5R9IFJ4"/>
<evidence type="ECO:0000256" key="7">
    <source>
        <dbReference type="ARBA" id="ARBA00022475"/>
    </source>
</evidence>
<keyword evidence="31" id="KW-1185">Reference proteome</keyword>
<dbReference type="EMBL" id="VCBC01000011">
    <property type="protein sequence ID" value="TLU64274.1"/>
    <property type="molecule type" value="Genomic_DNA"/>
</dbReference>
<dbReference type="UniPathway" id="UPA00219"/>
<evidence type="ECO:0000313" key="30">
    <source>
        <dbReference type="EMBL" id="TLU64274.1"/>
    </source>
</evidence>
<evidence type="ECO:0000256" key="16">
    <source>
        <dbReference type="ARBA" id="ARBA00023251"/>
    </source>
</evidence>
<dbReference type="InterPro" id="IPR012338">
    <property type="entry name" value="Beta-lactam/transpept-like"/>
</dbReference>
<dbReference type="GO" id="GO:0030288">
    <property type="term" value="C:outer membrane-bounded periplasmic space"/>
    <property type="evidence" value="ECO:0007669"/>
    <property type="project" value="TreeGrafter"/>
</dbReference>
<keyword evidence="18 23" id="KW-0961">Cell wall biogenesis/degradation</keyword>
<evidence type="ECO:0000256" key="8">
    <source>
        <dbReference type="ARBA" id="ARBA00022645"/>
    </source>
</evidence>
<dbReference type="InterPro" id="IPR036950">
    <property type="entry name" value="PBP_transglycosylase"/>
</dbReference>
<comment type="subcellular location">
    <subcellularLocation>
        <location evidence="2">Cell membrane</location>
    </subcellularLocation>
</comment>
<dbReference type="SUPFAM" id="SSF56601">
    <property type="entry name" value="beta-lactamase/transpeptidase-like"/>
    <property type="match status" value="1"/>
</dbReference>
<keyword evidence="15 26" id="KW-0472">Membrane</keyword>
<evidence type="ECO:0000256" key="14">
    <source>
        <dbReference type="ARBA" id="ARBA00022984"/>
    </source>
</evidence>
<proteinExistence type="inferred from homology"/>
<accession>A0A5R9IFJ4</accession>
<keyword evidence="12" id="KW-0378">Hydrolase</keyword>
<evidence type="ECO:0000259" key="27">
    <source>
        <dbReference type="Pfam" id="PF00905"/>
    </source>
</evidence>
<dbReference type="Gene3D" id="1.10.3810.10">
    <property type="entry name" value="Biosynthetic peptidoglycan transglycosylase-like"/>
    <property type="match status" value="1"/>
</dbReference>
<keyword evidence="11 23" id="KW-0808">Transferase</keyword>
<feature type="region of interest" description="Disordered" evidence="25">
    <location>
        <begin position="16"/>
        <end position="39"/>
    </location>
</feature>
<evidence type="ECO:0000256" key="4">
    <source>
        <dbReference type="ARBA" id="ARBA00007090"/>
    </source>
</evidence>
<comment type="similarity">
    <text evidence="5 23">In the N-terminal section; belongs to the glycosyltransferase 51 family.</text>
</comment>
<evidence type="ECO:0000256" key="11">
    <source>
        <dbReference type="ARBA" id="ARBA00022679"/>
    </source>
</evidence>
<keyword evidence="13 23" id="KW-0133">Cell shape</keyword>
<comment type="catalytic activity">
    <reaction evidence="20">
        <text>Preferential cleavage: (Ac)2-L-Lys-D-Ala-|-D-Ala. Also transpeptidation of peptidyl-alanyl moieties that are N-acyl substituents of D-alanine.</text>
        <dbReference type="EC" id="3.4.16.4"/>
    </reaction>
</comment>
<dbReference type="InterPro" id="IPR028166">
    <property type="entry name" value="UB2H"/>
</dbReference>
<dbReference type="Proteomes" id="UP000307790">
    <property type="component" value="Unassembled WGS sequence"/>
</dbReference>
<feature type="domain" description="Penicillin-binding protein transpeptidase" evidence="27">
    <location>
        <begin position="454"/>
        <end position="692"/>
    </location>
</feature>
<dbReference type="InterPro" id="IPR023346">
    <property type="entry name" value="Lysozyme-like_dom_sf"/>
</dbReference>
<feature type="active site" description="Acyl-ester intermediate; for transpeptidase activity" evidence="24">
    <location>
        <position position="490"/>
    </location>
</feature>
<comment type="catalytic activity">
    <reaction evidence="21">
        <text>[GlcNAc-(1-&gt;4)-Mur2Ac(oyl-L-Ala-gamma-D-Glu-L-Lys-D-Ala-D-Ala)](n)-di-trans,octa-cis-undecaprenyl diphosphate + beta-D-GlcNAc-(1-&gt;4)-Mur2Ac(oyl-L-Ala-gamma-D-Glu-L-Lys-D-Ala-D-Ala)-di-trans,octa-cis-undecaprenyl diphosphate = [GlcNAc-(1-&gt;4)-Mur2Ac(oyl-L-Ala-gamma-D-Glu-L-Lys-D-Ala-D-Ala)](n+1)-di-trans,octa-cis-undecaprenyl diphosphate + di-trans,octa-cis-undecaprenyl diphosphate + H(+)</text>
        <dbReference type="Rhea" id="RHEA:23708"/>
        <dbReference type="Rhea" id="RHEA-COMP:9602"/>
        <dbReference type="Rhea" id="RHEA-COMP:9603"/>
        <dbReference type="ChEBI" id="CHEBI:15378"/>
        <dbReference type="ChEBI" id="CHEBI:58405"/>
        <dbReference type="ChEBI" id="CHEBI:60033"/>
        <dbReference type="ChEBI" id="CHEBI:78435"/>
        <dbReference type="EC" id="2.4.99.28"/>
    </reaction>
</comment>
<evidence type="ECO:0000256" key="18">
    <source>
        <dbReference type="ARBA" id="ARBA00023316"/>
    </source>
</evidence>
<comment type="function">
    <text evidence="1 23">Cell wall formation. Synthesis of cross-linked peptidoglycan from the lipid intermediates. The enzyme has a penicillin-insensitive transglycosylase N-terminal domain (formation of linear glycan strands) and a penicillin-sensitive transpeptidase C-terminal domain (cross-linking of the peptide subunits).</text>
</comment>
<organism evidence="30 31">
    <name type="scientific">Thalassotalea litorea</name>
    <dbReference type="NCBI Taxonomy" id="2020715"/>
    <lineage>
        <taxon>Bacteria</taxon>
        <taxon>Pseudomonadati</taxon>
        <taxon>Pseudomonadota</taxon>
        <taxon>Gammaproteobacteria</taxon>
        <taxon>Alteromonadales</taxon>
        <taxon>Colwelliaceae</taxon>
        <taxon>Thalassotalea</taxon>
    </lineage>
</organism>
<dbReference type="Pfam" id="PF14814">
    <property type="entry name" value="UB2H"/>
    <property type="match status" value="1"/>
</dbReference>
<keyword evidence="7" id="KW-1003">Cell membrane</keyword>
<evidence type="ECO:0000256" key="21">
    <source>
        <dbReference type="ARBA" id="ARBA00049902"/>
    </source>
</evidence>
<feature type="transmembrane region" description="Helical" evidence="26">
    <location>
        <begin position="46"/>
        <end position="68"/>
    </location>
</feature>
<evidence type="ECO:0000256" key="17">
    <source>
        <dbReference type="ARBA" id="ARBA00023268"/>
    </source>
</evidence>
<evidence type="ECO:0000256" key="6">
    <source>
        <dbReference type="ARBA" id="ARBA00018637"/>
    </source>
</evidence>
<keyword evidence="16" id="KW-0046">Antibiotic resistance</keyword>
<feature type="active site" description="Proton donor; for transglycosylase activity" evidence="24">
    <location>
        <position position="213"/>
    </location>
</feature>
<evidence type="ECO:0000256" key="19">
    <source>
        <dbReference type="ARBA" id="ARBA00032454"/>
    </source>
</evidence>
<dbReference type="PANTHER" id="PTHR32282:SF11">
    <property type="entry name" value="PENICILLIN-BINDING PROTEIN 1B"/>
    <property type="match status" value="1"/>
</dbReference>
<evidence type="ECO:0000256" key="10">
    <source>
        <dbReference type="ARBA" id="ARBA00022676"/>
    </source>
</evidence>